<name>A0A6J4V6C2_9BACT</name>
<reference evidence="2" key="1">
    <citation type="submission" date="2020-02" db="EMBL/GenBank/DDBJ databases">
        <authorList>
            <person name="Meier V. D."/>
        </authorList>
    </citation>
    <scope>NUCLEOTIDE SEQUENCE</scope>
    <source>
        <strain evidence="2">AVDCRST_MAG49</strain>
    </source>
</reference>
<organism evidence="2">
    <name type="scientific">uncultured Thermomicrobiales bacterium</name>
    <dbReference type="NCBI Taxonomy" id="1645740"/>
    <lineage>
        <taxon>Bacteria</taxon>
        <taxon>Pseudomonadati</taxon>
        <taxon>Thermomicrobiota</taxon>
        <taxon>Thermomicrobia</taxon>
        <taxon>Thermomicrobiales</taxon>
        <taxon>environmental samples</taxon>
    </lineage>
</organism>
<feature type="region of interest" description="Disordered" evidence="1">
    <location>
        <begin position="68"/>
        <end position="127"/>
    </location>
</feature>
<evidence type="ECO:0000256" key="1">
    <source>
        <dbReference type="SAM" id="MobiDB-lite"/>
    </source>
</evidence>
<sequence length="127" mass="12943">MAEVSDEAESTDGDVSFATTIAQEIYQTAYDQFGAGAYGRAAREARVAAGQARLAAFLADPGAGVFPGGRGGRGRGFGRRGGPGHGAFGDGAFGDGAFGHGLEGDRGFDRSPDDEADEPVTVPEPNF</sequence>
<protein>
    <submittedName>
        <fullName evidence="2">Uncharacterized protein</fullName>
    </submittedName>
</protein>
<dbReference type="EMBL" id="CADCWG010000219">
    <property type="protein sequence ID" value="CAA9568146.1"/>
    <property type="molecule type" value="Genomic_DNA"/>
</dbReference>
<dbReference type="AlphaFoldDB" id="A0A6J4V6C2"/>
<feature type="compositionally biased region" description="Basic and acidic residues" evidence="1">
    <location>
        <begin position="102"/>
        <end position="113"/>
    </location>
</feature>
<feature type="compositionally biased region" description="Gly residues" evidence="1">
    <location>
        <begin position="79"/>
        <end position="101"/>
    </location>
</feature>
<accession>A0A6J4V6C2</accession>
<proteinExistence type="predicted"/>
<gene>
    <name evidence="2" type="ORF">AVDCRST_MAG49-3290</name>
</gene>
<evidence type="ECO:0000313" key="2">
    <source>
        <dbReference type="EMBL" id="CAA9568146.1"/>
    </source>
</evidence>